<feature type="compositionally biased region" description="Polar residues" evidence="1">
    <location>
        <begin position="208"/>
        <end position="218"/>
    </location>
</feature>
<keyword evidence="4" id="KW-1185">Reference proteome</keyword>
<name>A0A9W7SVH9_9PEZI</name>
<feature type="compositionally biased region" description="Polar residues" evidence="1">
    <location>
        <begin position="31"/>
        <end position="41"/>
    </location>
</feature>
<organism evidence="3 4">
    <name type="scientific">Teratosphaeria destructans</name>
    <dbReference type="NCBI Taxonomy" id="418781"/>
    <lineage>
        <taxon>Eukaryota</taxon>
        <taxon>Fungi</taxon>
        <taxon>Dikarya</taxon>
        <taxon>Ascomycota</taxon>
        <taxon>Pezizomycotina</taxon>
        <taxon>Dothideomycetes</taxon>
        <taxon>Dothideomycetidae</taxon>
        <taxon>Mycosphaerellales</taxon>
        <taxon>Teratosphaeriaceae</taxon>
        <taxon>Teratosphaeria</taxon>
    </lineage>
</organism>
<evidence type="ECO:0000256" key="2">
    <source>
        <dbReference type="SAM" id="Phobius"/>
    </source>
</evidence>
<feature type="transmembrane region" description="Helical" evidence="2">
    <location>
        <begin position="141"/>
        <end position="165"/>
    </location>
</feature>
<reference evidence="3 4" key="1">
    <citation type="journal article" date="2018" name="IMA Fungus">
        <title>IMA Genome-F 10: Nine draft genome sequences of Claviceps purpurea s.lat., including C. arundinis, C. humidiphila, and C. cf. spartinae, pseudomolecules for the pitch canker pathogen Fusarium circinatum, draft genome of Davidsoniella eucalypti, Grosmannia galeiformis, Quambalaria eucalypti, and Teratosphaeria destructans.</title>
        <authorList>
            <person name="Wingfield B.D."/>
            <person name="Liu M."/>
            <person name="Nguyen H.D."/>
            <person name="Lane F.A."/>
            <person name="Morgan S.W."/>
            <person name="De Vos L."/>
            <person name="Wilken P.M."/>
            <person name="Duong T.A."/>
            <person name="Aylward J."/>
            <person name="Coetzee M.P."/>
            <person name="Dadej K."/>
            <person name="De Beer Z.W."/>
            <person name="Findlay W."/>
            <person name="Havenga M."/>
            <person name="Kolarik M."/>
            <person name="Menzies J.G."/>
            <person name="Naidoo K."/>
            <person name="Pochopski O."/>
            <person name="Shoukouhi P."/>
            <person name="Santana Q.C."/>
            <person name="Seifert K.A."/>
            <person name="Soal N."/>
            <person name="Steenkamp E.T."/>
            <person name="Tatham C.T."/>
            <person name="van der Nest M.A."/>
            <person name="Wingfield M.J."/>
        </authorList>
    </citation>
    <scope>NUCLEOTIDE SEQUENCE [LARGE SCALE GENOMIC DNA]</scope>
    <source>
        <strain evidence="3">CMW44962</strain>
    </source>
</reference>
<protein>
    <submittedName>
        <fullName evidence="3">Nucleoporin POM34</fullName>
    </submittedName>
</protein>
<dbReference type="Proteomes" id="UP001138500">
    <property type="component" value="Unassembled WGS sequence"/>
</dbReference>
<feature type="region of interest" description="Disordered" evidence="1">
    <location>
        <begin position="1"/>
        <end position="87"/>
    </location>
</feature>
<accession>A0A9W7SVH9</accession>
<dbReference type="OrthoDB" id="429932at2759"/>
<keyword evidence="2" id="KW-0812">Transmembrane</keyword>
<evidence type="ECO:0000256" key="1">
    <source>
        <dbReference type="SAM" id="MobiDB-lite"/>
    </source>
</evidence>
<dbReference type="GO" id="GO:0006606">
    <property type="term" value="P:protein import into nucleus"/>
    <property type="evidence" value="ECO:0007669"/>
    <property type="project" value="TreeGrafter"/>
</dbReference>
<comment type="caution">
    <text evidence="3">The sequence shown here is derived from an EMBL/GenBank/DDBJ whole genome shotgun (WGS) entry which is preliminary data.</text>
</comment>
<dbReference type="AlphaFoldDB" id="A0A9W7SVH9"/>
<dbReference type="Pfam" id="PF08058">
    <property type="entry name" value="NPCC"/>
    <property type="match status" value="1"/>
</dbReference>
<evidence type="ECO:0000313" key="3">
    <source>
        <dbReference type="EMBL" id="KAH9832138.1"/>
    </source>
</evidence>
<evidence type="ECO:0000313" key="4">
    <source>
        <dbReference type="Proteomes" id="UP001138500"/>
    </source>
</evidence>
<reference evidence="3 4" key="2">
    <citation type="journal article" date="2021" name="Curr. Genet.">
        <title>Genetic response to nitrogen starvation in the aggressive Eucalyptus foliar pathogen Teratosphaeria destructans.</title>
        <authorList>
            <person name="Havenga M."/>
            <person name="Wingfield B.D."/>
            <person name="Wingfield M.J."/>
            <person name="Dreyer L.L."/>
            <person name="Roets F."/>
            <person name="Aylward J."/>
        </authorList>
    </citation>
    <scope>NUCLEOTIDE SEQUENCE [LARGE SCALE GENOMIC DNA]</scope>
    <source>
        <strain evidence="3">CMW44962</strain>
    </source>
</reference>
<dbReference type="PANTHER" id="PTHR28003:SF1">
    <property type="entry name" value="NUCLEOPORIN POM34"/>
    <property type="match status" value="1"/>
</dbReference>
<feature type="transmembrane region" description="Helical" evidence="2">
    <location>
        <begin position="109"/>
        <end position="129"/>
    </location>
</feature>
<keyword evidence="2" id="KW-1133">Transmembrane helix</keyword>
<proteinExistence type="predicted"/>
<dbReference type="EMBL" id="RIBY02001125">
    <property type="protein sequence ID" value="KAH9832138.1"/>
    <property type="molecule type" value="Genomic_DNA"/>
</dbReference>
<dbReference type="GO" id="GO:0005640">
    <property type="term" value="C:nuclear outer membrane"/>
    <property type="evidence" value="ECO:0007669"/>
    <property type="project" value="TreeGrafter"/>
</dbReference>
<dbReference type="PANTHER" id="PTHR28003">
    <property type="entry name" value="NUCLEOPORIN POM34"/>
    <property type="match status" value="1"/>
</dbReference>
<gene>
    <name evidence="3" type="ORF">Tdes44962_MAKER08828</name>
</gene>
<feature type="compositionally biased region" description="Polar residues" evidence="1">
    <location>
        <begin position="56"/>
        <end position="82"/>
    </location>
</feature>
<keyword evidence="2" id="KW-0472">Membrane</keyword>
<feature type="region of interest" description="Disordered" evidence="1">
    <location>
        <begin position="185"/>
        <end position="284"/>
    </location>
</feature>
<dbReference type="GO" id="GO:0070762">
    <property type="term" value="C:nuclear pore transmembrane ring"/>
    <property type="evidence" value="ECO:0007669"/>
    <property type="project" value="TreeGrafter"/>
</dbReference>
<dbReference type="GO" id="GO:0030474">
    <property type="term" value="P:spindle pole body duplication"/>
    <property type="evidence" value="ECO:0007669"/>
    <property type="project" value="TreeGrafter"/>
</dbReference>
<dbReference type="InterPro" id="IPR012578">
    <property type="entry name" value="Nucl_pore_cmplx"/>
</dbReference>
<sequence length="319" mass="33865">MSTTALTTRTDPRTSAPGTASYSSGFAAPATRQNTSQTTSGAGAASTVPNALPKISSLSPNKTPSTPASSGRDSPRTSSTPGAWQHPRLEEVIRRQNATRFDGSNVRILGINVALLAASFLTSMFAHHYVPASTRQTVEPYATYLLYSLRCFFTANLAIAVFPLFRPHDPCEDIPLTPAQRAQLGLPPMTRQATPHEEEQYVTPPRYSRSNTPQSGSSLRAEASDSPLGARGGSPLDFQRSTSNSPFGSSKRRSSFRDSSPLLSGSEFDAVGGLGTPTKSNNRASVGLNNKWLYEKGRASPRTSTSGLAGFGGTGSVFM</sequence>